<evidence type="ECO:0000313" key="2">
    <source>
        <dbReference type="Proteomes" id="UP000245626"/>
    </source>
</evidence>
<reference evidence="1 2" key="1">
    <citation type="journal article" date="2018" name="Mol. Biol. Evol.">
        <title>Broad Genomic Sampling Reveals a Smut Pathogenic Ancestry of the Fungal Clade Ustilaginomycotina.</title>
        <authorList>
            <person name="Kijpornyongpan T."/>
            <person name="Mondo S.J."/>
            <person name="Barry K."/>
            <person name="Sandor L."/>
            <person name="Lee J."/>
            <person name="Lipzen A."/>
            <person name="Pangilinan J."/>
            <person name="LaButti K."/>
            <person name="Hainaut M."/>
            <person name="Henrissat B."/>
            <person name="Grigoriev I.V."/>
            <person name="Spatafora J.W."/>
            <person name="Aime M.C."/>
        </authorList>
    </citation>
    <scope>NUCLEOTIDE SEQUENCE [LARGE SCALE GENOMIC DNA]</scope>
    <source>
        <strain evidence="1 2">SA 807</strain>
    </source>
</reference>
<accession>A0ACD0NNV9</accession>
<gene>
    <name evidence="1" type="ORF">IE53DRAFT_412980</name>
</gene>
<evidence type="ECO:0000313" key="1">
    <source>
        <dbReference type="EMBL" id="PWN47523.1"/>
    </source>
</evidence>
<proteinExistence type="predicted"/>
<dbReference type="Proteomes" id="UP000245626">
    <property type="component" value="Unassembled WGS sequence"/>
</dbReference>
<name>A0ACD0NNV9_9BASI</name>
<sequence>MYNGIGLKTARGSGTNGYVQRNLSHVKSRWEDDGFKGKGGGSSSPFSDSTGARNVKADESILLHERKRKVEIQCLQLREELEELVDGGEVREEEVEEKVQDLRSRLMKELERELEGGRGTAKGPSTEEVKRLRPSDVHSLAQAKGLEEEKFKRALGVAEDYKEGDAFDRDLQERRRVERIEERKKRDEQRRLDWERKQEEVRVRRERFEEERRRREREREKARRYADDDRERRDFDQEVERRRRERMRDGRERRRSPSPPPSKRSRQDGDRYGVGRRSASPSRSPSPTRRRRYAKTREDSRSISPPPNVEVTDPRSSLVLPASSKVSSIRTFQVVHLPIPIALQITGEKEEQEQE</sequence>
<keyword evidence="2" id="KW-1185">Reference proteome</keyword>
<protein>
    <submittedName>
        <fullName evidence="1">Uncharacterized protein</fullName>
    </submittedName>
</protein>
<organism evidence="1 2">
    <name type="scientific">Violaceomyces palustris</name>
    <dbReference type="NCBI Taxonomy" id="1673888"/>
    <lineage>
        <taxon>Eukaryota</taxon>
        <taxon>Fungi</taxon>
        <taxon>Dikarya</taxon>
        <taxon>Basidiomycota</taxon>
        <taxon>Ustilaginomycotina</taxon>
        <taxon>Ustilaginomycetes</taxon>
        <taxon>Violaceomycetales</taxon>
        <taxon>Violaceomycetaceae</taxon>
        <taxon>Violaceomyces</taxon>
    </lineage>
</organism>
<dbReference type="EMBL" id="KZ820409">
    <property type="protein sequence ID" value="PWN47523.1"/>
    <property type="molecule type" value="Genomic_DNA"/>
</dbReference>